<keyword evidence="1" id="KW-0862">Zinc</keyword>
<feature type="region of interest" description="Disordered" evidence="2">
    <location>
        <begin position="295"/>
        <end position="365"/>
    </location>
</feature>
<dbReference type="EMBL" id="JAVFKD010000001">
    <property type="protein sequence ID" value="KAK5997648.1"/>
    <property type="molecule type" value="Genomic_DNA"/>
</dbReference>
<evidence type="ECO:0000313" key="6">
    <source>
        <dbReference type="EMBL" id="KAK5997648.1"/>
    </source>
</evidence>
<keyword evidence="1" id="KW-0479">Metal-binding</keyword>
<feature type="compositionally biased region" description="Low complexity" evidence="2">
    <location>
        <begin position="406"/>
        <end position="418"/>
    </location>
</feature>
<dbReference type="InterPro" id="IPR032567">
    <property type="entry name" value="RTL1-rel"/>
</dbReference>
<reference evidence="6 7" key="1">
    <citation type="submission" date="2024-01" db="EMBL/GenBank/DDBJ databases">
        <title>Complete genome of Cladobotryum mycophilum ATHUM6906.</title>
        <authorList>
            <person name="Christinaki A.C."/>
            <person name="Myridakis A.I."/>
            <person name="Kouvelis V.N."/>
        </authorList>
    </citation>
    <scope>NUCLEOTIDE SEQUENCE [LARGE SCALE GENOMIC DNA]</scope>
    <source>
        <strain evidence="6 7">ATHUM6906</strain>
    </source>
</reference>
<dbReference type="PANTHER" id="PTHR15503">
    <property type="entry name" value="LDOC1 RELATED"/>
    <property type="match status" value="1"/>
</dbReference>
<evidence type="ECO:0000313" key="4">
    <source>
        <dbReference type="EMBL" id="KAK5988599.1"/>
    </source>
</evidence>
<evidence type="ECO:0000259" key="3">
    <source>
        <dbReference type="PROSITE" id="PS50158"/>
    </source>
</evidence>
<feature type="region of interest" description="Disordered" evidence="2">
    <location>
        <begin position="396"/>
        <end position="424"/>
    </location>
</feature>
<feature type="compositionally biased region" description="Basic and acidic residues" evidence="2">
    <location>
        <begin position="320"/>
        <end position="359"/>
    </location>
</feature>
<feature type="region of interest" description="Disordered" evidence="2">
    <location>
        <begin position="37"/>
        <end position="74"/>
    </location>
</feature>
<protein>
    <recommendedName>
        <fullName evidence="3">CCHC-type domain-containing protein</fullName>
    </recommendedName>
</protein>
<accession>A0ABR0SZM6</accession>
<dbReference type="SMART" id="SM00343">
    <property type="entry name" value="ZnF_C2HC"/>
    <property type="match status" value="1"/>
</dbReference>
<dbReference type="SUPFAM" id="SSF57756">
    <property type="entry name" value="Retrovirus zinc finger-like domains"/>
    <property type="match status" value="1"/>
</dbReference>
<name>A0ABR0SZM6_9HYPO</name>
<dbReference type="Proteomes" id="UP001338125">
    <property type="component" value="Unassembled WGS sequence"/>
</dbReference>
<dbReference type="PANTHER" id="PTHR15503:SF22">
    <property type="entry name" value="TRANSPOSON TY3-I GAG POLYPROTEIN"/>
    <property type="match status" value="1"/>
</dbReference>
<evidence type="ECO:0000313" key="7">
    <source>
        <dbReference type="Proteomes" id="UP001338125"/>
    </source>
</evidence>
<organism evidence="6 7">
    <name type="scientific">Cladobotryum mycophilum</name>
    <dbReference type="NCBI Taxonomy" id="491253"/>
    <lineage>
        <taxon>Eukaryota</taxon>
        <taxon>Fungi</taxon>
        <taxon>Dikarya</taxon>
        <taxon>Ascomycota</taxon>
        <taxon>Pezizomycotina</taxon>
        <taxon>Sordariomycetes</taxon>
        <taxon>Hypocreomycetidae</taxon>
        <taxon>Hypocreales</taxon>
        <taxon>Hypocreaceae</taxon>
        <taxon>Cladobotryum</taxon>
    </lineage>
</organism>
<keyword evidence="1" id="KW-0863">Zinc-finger</keyword>
<evidence type="ECO:0000313" key="5">
    <source>
        <dbReference type="EMBL" id="KAK5994416.1"/>
    </source>
</evidence>
<sequence length="424" mass="48124">MENEEIYDALDAEPREEIAAREQSEAGDLTEFLREENALNQEPVRQTFRIPSNIPSGSPATPASTTLSEVTEEEQLQRQVAEALRLRRLRDLKRQLDEANSDLATERPLVASGSSTRSRDEVIARHPDSFRRTKQTKFNGDSWTKYMEFAMAAKLLFREKPWAYSEDEPKVIAASRGLEGRAKQEWTKLLTSRELDGKDVLPTWQEFLRFCQGLVGSEENRALSAASRLRALQQKPGTAFKKHIHTWDLIEAEMPEKLPVLLRMAFFIDTLLPEIKTELTRAKLPATWQELREAGERVESNTHYSTRSYQAERGVTYTNRGRERNPPRNDNNDRDMAPKSLYSKDAETSKGDQSDHIEPVVRGSGAKRDYPDITCWACKQQGHYASSCPNSQLAMAGGVERSQRGNTETPATNPNATEVRGIRK</sequence>
<evidence type="ECO:0000256" key="2">
    <source>
        <dbReference type="SAM" id="MobiDB-lite"/>
    </source>
</evidence>
<evidence type="ECO:0000256" key="1">
    <source>
        <dbReference type="PROSITE-ProRule" id="PRU00047"/>
    </source>
</evidence>
<dbReference type="EMBL" id="JAVFKD010000010">
    <property type="protein sequence ID" value="KAK5994416.1"/>
    <property type="molecule type" value="Genomic_DNA"/>
</dbReference>
<feature type="compositionally biased region" description="Polar residues" evidence="2">
    <location>
        <begin position="38"/>
        <end position="69"/>
    </location>
</feature>
<proteinExistence type="predicted"/>
<feature type="domain" description="CCHC-type" evidence="3">
    <location>
        <begin position="375"/>
        <end position="390"/>
    </location>
</feature>
<gene>
    <name evidence="6" type="ORF">PT974_00003</name>
    <name evidence="5" type="ORF">PT974_04890</name>
    <name evidence="4" type="ORF">PT974_10085</name>
</gene>
<dbReference type="InterPro" id="IPR036875">
    <property type="entry name" value="Znf_CCHC_sf"/>
</dbReference>
<dbReference type="InterPro" id="IPR001878">
    <property type="entry name" value="Znf_CCHC"/>
</dbReference>
<dbReference type="PROSITE" id="PS50158">
    <property type="entry name" value="ZF_CCHC"/>
    <property type="match status" value="1"/>
</dbReference>
<dbReference type="EMBL" id="JAVFKD010000015">
    <property type="protein sequence ID" value="KAK5988599.1"/>
    <property type="molecule type" value="Genomic_DNA"/>
</dbReference>
<comment type="caution">
    <text evidence="6">The sequence shown here is derived from an EMBL/GenBank/DDBJ whole genome shotgun (WGS) entry which is preliminary data.</text>
</comment>
<keyword evidence="7" id="KW-1185">Reference proteome</keyword>